<organism evidence="1 2">
    <name type="scientific">Tulasnella calospora MUT 4182</name>
    <dbReference type="NCBI Taxonomy" id="1051891"/>
    <lineage>
        <taxon>Eukaryota</taxon>
        <taxon>Fungi</taxon>
        <taxon>Dikarya</taxon>
        <taxon>Basidiomycota</taxon>
        <taxon>Agaricomycotina</taxon>
        <taxon>Agaricomycetes</taxon>
        <taxon>Cantharellales</taxon>
        <taxon>Tulasnellaceae</taxon>
        <taxon>Tulasnella</taxon>
    </lineage>
</organism>
<dbReference type="HOGENOM" id="CLU_1321753_0_0_1"/>
<gene>
    <name evidence="1" type="ORF">M407DRAFT_29676</name>
</gene>
<reference evidence="1 2" key="1">
    <citation type="submission" date="2014-04" db="EMBL/GenBank/DDBJ databases">
        <authorList>
            <consortium name="DOE Joint Genome Institute"/>
            <person name="Kuo A."/>
            <person name="Girlanda M."/>
            <person name="Perotto S."/>
            <person name="Kohler A."/>
            <person name="Nagy L.G."/>
            <person name="Floudas D."/>
            <person name="Copeland A."/>
            <person name="Barry K.W."/>
            <person name="Cichocki N."/>
            <person name="Veneault-Fourrey C."/>
            <person name="LaButti K."/>
            <person name="Lindquist E.A."/>
            <person name="Lipzen A."/>
            <person name="Lundell T."/>
            <person name="Morin E."/>
            <person name="Murat C."/>
            <person name="Sun H."/>
            <person name="Tunlid A."/>
            <person name="Henrissat B."/>
            <person name="Grigoriev I.V."/>
            <person name="Hibbett D.S."/>
            <person name="Martin F."/>
            <person name="Nordberg H.P."/>
            <person name="Cantor M.N."/>
            <person name="Hua S.X."/>
        </authorList>
    </citation>
    <scope>NUCLEOTIDE SEQUENCE [LARGE SCALE GENOMIC DNA]</scope>
    <source>
        <strain evidence="1 2">MUT 4182</strain>
    </source>
</reference>
<reference evidence="2" key="2">
    <citation type="submission" date="2015-01" db="EMBL/GenBank/DDBJ databases">
        <title>Evolutionary Origins and Diversification of the Mycorrhizal Mutualists.</title>
        <authorList>
            <consortium name="DOE Joint Genome Institute"/>
            <consortium name="Mycorrhizal Genomics Consortium"/>
            <person name="Kohler A."/>
            <person name="Kuo A."/>
            <person name="Nagy L.G."/>
            <person name="Floudas D."/>
            <person name="Copeland A."/>
            <person name="Barry K.W."/>
            <person name="Cichocki N."/>
            <person name="Veneault-Fourrey C."/>
            <person name="LaButti K."/>
            <person name="Lindquist E.A."/>
            <person name="Lipzen A."/>
            <person name="Lundell T."/>
            <person name="Morin E."/>
            <person name="Murat C."/>
            <person name="Riley R."/>
            <person name="Ohm R."/>
            <person name="Sun H."/>
            <person name="Tunlid A."/>
            <person name="Henrissat B."/>
            <person name="Grigoriev I.V."/>
            <person name="Hibbett D.S."/>
            <person name="Martin F."/>
        </authorList>
    </citation>
    <scope>NUCLEOTIDE SEQUENCE [LARGE SCALE GENOMIC DNA]</scope>
    <source>
        <strain evidence="2">MUT 4182</strain>
    </source>
</reference>
<name>A0A0C3KGQ5_9AGAM</name>
<dbReference type="EMBL" id="KN823165">
    <property type="protein sequence ID" value="KIO20683.1"/>
    <property type="molecule type" value="Genomic_DNA"/>
</dbReference>
<dbReference type="OrthoDB" id="3242709at2759"/>
<keyword evidence="2" id="KW-1185">Reference proteome</keyword>
<dbReference type="AlphaFoldDB" id="A0A0C3KGQ5"/>
<protein>
    <submittedName>
        <fullName evidence="1">Uncharacterized protein</fullName>
    </submittedName>
</protein>
<proteinExistence type="predicted"/>
<dbReference type="Proteomes" id="UP000054248">
    <property type="component" value="Unassembled WGS sequence"/>
</dbReference>
<sequence length="208" mass="22594">MSTWKYPDVNDHFDGFRSFKNNLDSFPRALVPVSATPQDDVHPSPVYEQAGQETPSNEPWVAAVHLDASPRFTTCAILLLIAVTVVAVQYKPTVEQLTSDVAEGIAAASYLAKAAGDCLVGLKVLVGGVADHTADLWCMVVGGSSCIYRYKASMEYAQWLGSQQTLGRVASPNPSRMGRPTPLPKTKELVDGMKRLGELIIDLDTERQ</sequence>
<evidence type="ECO:0000313" key="2">
    <source>
        <dbReference type="Proteomes" id="UP000054248"/>
    </source>
</evidence>
<evidence type="ECO:0000313" key="1">
    <source>
        <dbReference type="EMBL" id="KIO20683.1"/>
    </source>
</evidence>
<accession>A0A0C3KGQ5</accession>